<dbReference type="PANTHER" id="PTHR30537:SF5">
    <property type="entry name" value="HTH-TYPE TRANSCRIPTIONAL ACTIVATOR TTDR-RELATED"/>
    <property type="match status" value="1"/>
</dbReference>
<dbReference type="InterPro" id="IPR036388">
    <property type="entry name" value="WH-like_DNA-bd_sf"/>
</dbReference>
<dbReference type="InterPro" id="IPR058163">
    <property type="entry name" value="LysR-type_TF_proteobact-type"/>
</dbReference>
<gene>
    <name evidence="6" type="ORF">GW587_30235</name>
</gene>
<dbReference type="Proteomes" id="UP000666369">
    <property type="component" value="Unassembled WGS sequence"/>
</dbReference>
<comment type="similarity">
    <text evidence="1">Belongs to the LysR transcriptional regulatory family.</text>
</comment>
<feature type="domain" description="HTH lysR-type" evidence="5">
    <location>
        <begin position="1"/>
        <end position="58"/>
    </location>
</feature>
<evidence type="ECO:0000313" key="7">
    <source>
        <dbReference type="Proteomes" id="UP000666369"/>
    </source>
</evidence>
<keyword evidence="7" id="KW-1185">Reference proteome</keyword>
<keyword evidence="3" id="KW-0238">DNA-binding</keyword>
<dbReference type="CDD" id="cd08422">
    <property type="entry name" value="PBP2_CrgA_like"/>
    <property type="match status" value="1"/>
</dbReference>
<sequence>MDINALSLFIRATELGNITAAGKELGLLPSVASQRLAKLENTLGKRLLHRTTRQVSLTEDGVEFLPHAVKILSAVDDAYHLSAKGAEVPKRVLKLAAPGSFARICLLPIIVKFLGLNPNLKIDLVLSDAIQDLTEIGVDVAIRIAALKDSTQVARKIGADRRILCAAPSYVAQRGEPAQPDDLQAHQCVLLGDEESWSFEMPDGGFSVAVSGVLRVNCGETARLAAESGLGIVSISEWNARAALDEGRLVQILGEFPLRQQRDIWAIYPSSKLISSKARSFVDFLMNEYALGCTSQNDAPADFSGDAT</sequence>
<dbReference type="Gene3D" id="1.10.10.10">
    <property type="entry name" value="Winged helix-like DNA-binding domain superfamily/Winged helix DNA-binding domain"/>
    <property type="match status" value="1"/>
</dbReference>
<reference evidence="7" key="2">
    <citation type="submission" date="2023-07" db="EMBL/GenBank/DDBJ databases">
        <title>Duganella aceri sp. nov., isolated from tree sap.</title>
        <authorList>
            <person name="Kim I.S."/>
        </authorList>
    </citation>
    <scope>NUCLEOTIDE SEQUENCE [LARGE SCALE GENOMIC DNA]</scope>
    <source>
        <strain evidence="7">SAP-35</strain>
    </source>
</reference>
<evidence type="ECO:0000259" key="5">
    <source>
        <dbReference type="PROSITE" id="PS50931"/>
    </source>
</evidence>
<protein>
    <submittedName>
        <fullName evidence="6">LysR family transcriptional regulator</fullName>
    </submittedName>
</protein>
<dbReference type="PANTHER" id="PTHR30537">
    <property type="entry name" value="HTH-TYPE TRANSCRIPTIONAL REGULATOR"/>
    <property type="match status" value="1"/>
</dbReference>
<evidence type="ECO:0000256" key="3">
    <source>
        <dbReference type="ARBA" id="ARBA00023125"/>
    </source>
</evidence>
<dbReference type="SUPFAM" id="SSF53850">
    <property type="entry name" value="Periplasmic binding protein-like II"/>
    <property type="match status" value="1"/>
</dbReference>
<reference evidence="6 7" key="1">
    <citation type="submission" date="2020-01" db="EMBL/GenBank/DDBJ databases">
        <authorList>
            <person name="Lee S.D."/>
        </authorList>
    </citation>
    <scope>NUCLEOTIDE SEQUENCE [LARGE SCALE GENOMIC DNA]</scope>
    <source>
        <strain evidence="6 7">SAP-35</strain>
    </source>
</reference>
<dbReference type="EMBL" id="JAADJT010000024">
    <property type="protein sequence ID" value="NGZ88518.1"/>
    <property type="molecule type" value="Genomic_DNA"/>
</dbReference>
<organism evidence="6 7">
    <name type="scientific">Duganella aceris</name>
    <dbReference type="NCBI Taxonomy" id="2703883"/>
    <lineage>
        <taxon>Bacteria</taxon>
        <taxon>Pseudomonadati</taxon>
        <taxon>Pseudomonadota</taxon>
        <taxon>Betaproteobacteria</taxon>
        <taxon>Burkholderiales</taxon>
        <taxon>Oxalobacteraceae</taxon>
        <taxon>Telluria group</taxon>
        <taxon>Duganella</taxon>
    </lineage>
</organism>
<dbReference type="Gene3D" id="3.40.190.290">
    <property type="match status" value="1"/>
</dbReference>
<evidence type="ECO:0000256" key="4">
    <source>
        <dbReference type="ARBA" id="ARBA00023163"/>
    </source>
</evidence>
<keyword evidence="2" id="KW-0805">Transcription regulation</keyword>
<dbReference type="SUPFAM" id="SSF46785">
    <property type="entry name" value="Winged helix' DNA-binding domain"/>
    <property type="match status" value="1"/>
</dbReference>
<accession>A0ABX0FUY7</accession>
<evidence type="ECO:0000313" key="6">
    <source>
        <dbReference type="EMBL" id="NGZ88518.1"/>
    </source>
</evidence>
<proteinExistence type="inferred from homology"/>
<name>A0ABX0FUY7_9BURK</name>
<keyword evidence="4" id="KW-0804">Transcription</keyword>
<dbReference type="RefSeq" id="WP_166108634.1">
    <property type="nucleotide sequence ID" value="NZ_JAADJT010000024.1"/>
</dbReference>
<evidence type="ECO:0000256" key="2">
    <source>
        <dbReference type="ARBA" id="ARBA00023015"/>
    </source>
</evidence>
<dbReference type="InterPro" id="IPR005119">
    <property type="entry name" value="LysR_subst-bd"/>
</dbReference>
<dbReference type="Pfam" id="PF00126">
    <property type="entry name" value="HTH_1"/>
    <property type="match status" value="1"/>
</dbReference>
<dbReference type="InterPro" id="IPR000847">
    <property type="entry name" value="LysR_HTH_N"/>
</dbReference>
<dbReference type="InterPro" id="IPR036390">
    <property type="entry name" value="WH_DNA-bd_sf"/>
</dbReference>
<dbReference type="PROSITE" id="PS50931">
    <property type="entry name" value="HTH_LYSR"/>
    <property type="match status" value="1"/>
</dbReference>
<comment type="caution">
    <text evidence="6">The sequence shown here is derived from an EMBL/GenBank/DDBJ whole genome shotgun (WGS) entry which is preliminary data.</text>
</comment>
<evidence type="ECO:0000256" key="1">
    <source>
        <dbReference type="ARBA" id="ARBA00009437"/>
    </source>
</evidence>
<dbReference type="Pfam" id="PF03466">
    <property type="entry name" value="LysR_substrate"/>
    <property type="match status" value="1"/>
</dbReference>